<dbReference type="EMBL" id="CBMF010000142">
    <property type="protein sequence ID" value="CEG03122.1"/>
    <property type="molecule type" value="Genomic_DNA"/>
</dbReference>
<sequence>MSVAIAVTTFGSAPAQNGLIRTSSVATLNVITIGTTTPGLQGALTARLVARNAKPVFAKTAQSGRLRSPDRTFAKIPPVEKVVNWFDVRMTVAGVWPVTITSADMAWRNRKLSQNSCGNVPILLATATAQTILRRSNIVLMASSGAPDAVSI</sequence>
<accession>A0A096PE91</accession>
<evidence type="ECO:0000313" key="1">
    <source>
        <dbReference type="EMBL" id="CEG03122.1"/>
    </source>
</evidence>
<protein>
    <submittedName>
        <fullName evidence="1">WGS project CBMF000000000 data, contig CS5834_c000143</fullName>
    </submittedName>
</protein>
<organism evidence="1">
    <name type="scientific">Fusarium pseudograminearum CS5834</name>
    <dbReference type="NCBI Taxonomy" id="1318459"/>
    <lineage>
        <taxon>Eukaryota</taxon>
        <taxon>Fungi</taxon>
        <taxon>Dikarya</taxon>
        <taxon>Ascomycota</taxon>
        <taxon>Pezizomycotina</taxon>
        <taxon>Sordariomycetes</taxon>
        <taxon>Hypocreomycetidae</taxon>
        <taxon>Hypocreales</taxon>
        <taxon>Nectriaceae</taxon>
        <taxon>Fusarium</taxon>
    </lineage>
</organism>
<reference evidence="1" key="1">
    <citation type="submission" date="2013-05" db="EMBL/GenBank/DDBJ databases">
        <title>Draft genome sequences of six wheat associated Fusarium spp. isolates.</title>
        <authorList>
            <person name="Moolhuijzen P.M."/>
            <person name="Manners J.M."/>
            <person name="Wilcox S."/>
            <person name="Bellgard M.I."/>
            <person name="Gardiner D.M."/>
        </authorList>
    </citation>
    <scope>NUCLEOTIDE SEQUENCE</scope>
    <source>
        <strain evidence="1">CS5834</strain>
        <strain evidence="1">CS5834</strain>
    </source>
</reference>
<proteinExistence type="predicted"/>
<dbReference type="AlphaFoldDB" id="A0A096PE91"/>
<comment type="caution">
    <text evidence="1">The sequence shown here is derived from an EMBL/GenBank/DDBJ whole genome shotgun (WGS) entry which is preliminary data.</text>
</comment>
<gene>
    <name evidence="1" type="ORF">BN849_0024100</name>
</gene>
<name>A0A096PE91_FUSPS</name>